<sequence length="168" mass="18987">MQNLEERAKIFAANAHGSIDQRRKYTGEPYIVHPIAVAELVRSVPHTEDMIAAALLHDVVEDTPITVEEIRDEFGRNVAELVDWLTDKSTPSDGNRAARKRKDTLRLAKAPPAAKTIKLADLIDNTLTISKHDPRFWRVYQLEKKALLDVLREGDSLLWRAAAAQTKR</sequence>
<proteinExistence type="predicted"/>
<protein>
    <submittedName>
        <fullName evidence="2">HD domain-containing protein</fullName>
    </submittedName>
</protein>
<dbReference type="PANTHER" id="PTHR46246:SF1">
    <property type="entry name" value="GUANOSINE-3',5'-BIS(DIPHOSPHATE) 3'-PYROPHOSPHOHYDROLASE MESH1"/>
    <property type="match status" value="1"/>
</dbReference>
<dbReference type="SUPFAM" id="SSF109604">
    <property type="entry name" value="HD-domain/PDEase-like"/>
    <property type="match status" value="1"/>
</dbReference>
<dbReference type="Gene3D" id="1.10.3210.10">
    <property type="entry name" value="Hypothetical protein af1432"/>
    <property type="match status" value="1"/>
</dbReference>
<dbReference type="EMBL" id="CP039923">
    <property type="protein sequence ID" value="QCL95500.1"/>
    <property type="molecule type" value="Genomic_DNA"/>
</dbReference>
<evidence type="ECO:0000313" key="3">
    <source>
        <dbReference type="Proteomes" id="UP000298649"/>
    </source>
</evidence>
<gene>
    <name evidence="2" type="ORF">CFBP7129_14425</name>
</gene>
<dbReference type="Pfam" id="PF13328">
    <property type="entry name" value="HD_4"/>
    <property type="match status" value="1"/>
</dbReference>
<evidence type="ECO:0000313" key="2">
    <source>
        <dbReference type="EMBL" id="QCL95500.1"/>
    </source>
</evidence>
<dbReference type="Proteomes" id="UP000298649">
    <property type="component" value="Chromosome linear"/>
</dbReference>
<dbReference type="SMART" id="SM00471">
    <property type="entry name" value="HDc"/>
    <property type="match status" value="1"/>
</dbReference>
<reference evidence="2 3" key="1">
    <citation type="submission" date="2019-04" db="EMBL/GenBank/DDBJ databases">
        <title>Complete genome sequence of Agrobacterium tumefaciens CFBP7129.</title>
        <authorList>
            <person name="Haryono M."/>
            <person name="Lin Y.-C."/>
            <person name="Lai E.-M."/>
            <person name="Kuo C.-H."/>
        </authorList>
    </citation>
    <scope>NUCLEOTIDE SEQUENCE [LARGE SCALE GENOMIC DNA]</scope>
    <source>
        <strain evidence="2 3">CFBP7129</strain>
    </source>
</reference>
<dbReference type="GO" id="GO:0008893">
    <property type="term" value="F:guanosine-3',5'-bis(diphosphate) 3'-diphosphatase activity"/>
    <property type="evidence" value="ECO:0007669"/>
    <property type="project" value="TreeGrafter"/>
</dbReference>
<organism evidence="2 3">
    <name type="scientific">Agrobacterium tumefaciens</name>
    <dbReference type="NCBI Taxonomy" id="358"/>
    <lineage>
        <taxon>Bacteria</taxon>
        <taxon>Pseudomonadati</taxon>
        <taxon>Pseudomonadota</taxon>
        <taxon>Alphaproteobacteria</taxon>
        <taxon>Hyphomicrobiales</taxon>
        <taxon>Rhizobiaceae</taxon>
        <taxon>Rhizobium/Agrobacterium group</taxon>
        <taxon>Agrobacterium</taxon>
        <taxon>Agrobacterium tumefaciens complex</taxon>
    </lineage>
</organism>
<dbReference type="PANTHER" id="PTHR46246">
    <property type="entry name" value="GUANOSINE-3',5'-BIS(DIPHOSPHATE) 3'-PYROPHOSPHOHYDROLASE MESH1"/>
    <property type="match status" value="1"/>
</dbReference>
<dbReference type="AlphaFoldDB" id="A0A4D7YZC9"/>
<dbReference type="InterPro" id="IPR052194">
    <property type="entry name" value="MESH1"/>
</dbReference>
<accession>A0A4D7YZC9</accession>
<feature type="domain" description="HD/PDEase" evidence="1">
    <location>
        <begin position="26"/>
        <end position="135"/>
    </location>
</feature>
<dbReference type="RefSeq" id="WP_137004444.1">
    <property type="nucleotide sequence ID" value="NZ_CP039923.1"/>
</dbReference>
<dbReference type="CDD" id="cd00077">
    <property type="entry name" value="HDc"/>
    <property type="match status" value="1"/>
</dbReference>
<evidence type="ECO:0000259" key="1">
    <source>
        <dbReference type="SMART" id="SM00471"/>
    </source>
</evidence>
<name>A0A4D7YZC9_AGRTU</name>
<dbReference type="InterPro" id="IPR003607">
    <property type="entry name" value="HD/PDEase_dom"/>
</dbReference>